<evidence type="ECO:0000256" key="1">
    <source>
        <dbReference type="SAM" id="MobiDB-lite"/>
    </source>
</evidence>
<evidence type="ECO:0000313" key="3">
    <source>
        <dbReference type="Proteomes" id="UP000076512"/>
    </source>
</evidence>
<feature type="region of interest" description="Disordered" evidence="1">
    <location>
        <begin position="44"/>
        <end position="95"/>
    </location>
</feature>
<protein>
    <submittedName>
        <fullName evidence="2">Uncharacterized protein</fullName>
    </submittedName>
</protein>
<proteinExistence type="predicted"/>
<comment type="caution">
    <text evidence="2">The sequence shown here is derived from an EMBL/GenBank/DDBJ whole genome shotgun (WGS) entry which is preliminary data.</text>
</comment>
<dbReference type="Proteomes" id="UP000076512">
    <property type="component" value="Unassembled WGS sequence"/>
</dbReference>
<dbReference type="EMBL" id="LWGR01000007">
    <property type="protein sequence ID" value="KZM73323.1"/>
    <property type="molecule type" value="Genomic_DNA"/>
</dbReference>
<accession>A0A164MFZ6</accession>
<name>A0A164MFZ6_9NOCA</name>
<organism evidence="2 3">
    <name type="scientific">Nocardia terpenica</name>
    <dbReference type="NCBI Taxonomy" id="455432"/>
    <lineage>
        <taxon>Bacteria</taxon>
        <taxon>Bacillati</taxon>
        <taxon>Actinomycetota</taxon>
        <taxon>Actinomycetes</taxon>
        <taxon>Mycobacteriales</taxon>
        <taxon>Nocardiaceae</taxon>
        <taxon>Nocardia</taxon>
    </lineage>
</organism>
<reference evidence="2 3" key="1">
    <citation type="submission" date="2016-04" db="EMBL/GenBank/DDBJ databases">
        <authorList>
            <person name="Evans L.H."/>
            <person name="Alamgir A."/>
            <person name="Owens N."/>
            <person name="Weber N.D."/>
            <person name="Virtaneva K."/>
            <person name="Barbian K."/>
            <person name="Babar A."/>
            <person name="Rosenke K."/>
        </authorList>
    </citation>
    <scope>NUCLEOTIDE SEQUENCE [LARGE SCALE GENOMIC DNA]</scope>
    <source>
        <strain evidence="2 3">IFM 0406</strain>
    </source>
</reference>
<gene>
    <name evidence="2" type="ORF">AWN90_32205</name>
</gene>
<sequence length="95" mass="10820">MHQAVRQMVAECLWGSMPMMTVTGVLFVEPSRYRAGRHRYFEPGHVPFQPHPARHPVGCKPLENHTNDNGGQPPTERPTGHLDQIQAGNWPRRQC</sequence>
<keyword evidence="3" id="KW-1185">Reference proteome</keyword>
<evidence type="ECO:0000313" key="2">
    <source>
        <dbReference type="EMBL" id="KZM73323.1"/>
    </source>
</evidence>
<dbReference type="AlphaFoldDB" id="A0A164MFZ6"/>